<protein>
    <submittedName>
        <fullName evidence="2">Uncharacterized protein</fullName>
    </submittedName>
</protein>
<evidence type="ECO:0000256" key="1">
    <source>
        <dbReference type="SAM" id="MobiDB-lite"/>
    </source>
</evidence>
<dbReference type="AlphaFoldDB" id="A0A0F9NU05"/>
<accession>A0A0F9NU05</accession>
<organism evidence="2">
    <name type="scientific">marine sediment metagenome</name>
    <dbReference type="NCBI Taxonomy" id="412755"/>
    <lineage>
        <taxon>unclassified sequences</taxon>
        <taxon>metagenomes</taxon>
        <taxon>ecological metagenomes</taxon>
    </lineage>
</organism>
<proteinExistence type="predicted"/>
<name>A0A0F9NU05_9ZZZZ</name>
<evidence type="ECO:0000313" key="2">
    <source>
        <dbReference type="EMBL" id="KKM84782.1"/>
    </source>
</evidence>
<comment type="caution">
    <text evidence="2">The sequence shown here is derived from an EMBL/GenBank/DDBJ whole genome shotgun (WGS) entry which is preliminary data.</text>
</comment>
<dbReference type="EMBL" id="LAZR01007513">
    <property type="protein sequence ID" value="KKM84782.1"/>
    <property type="molecule type" value="Genomic_DNA"/>
</dbReference>
<sequence>MENLPPGVVEENGKFYRMVPKVSAGGEPWESKRPVSLTIKEARERRFDYYHPQLGWILEGYKLERDRTPEDRMADTSQSIPAEPPEPDAMRTAAPPAVPGGEVAIALDNE</sequence>
<feature type="region of interest" description="Disordered" evidence="1">
    <location>
        <begin position="67"/>
        <end position="100"/>
    </location>
</feature>
<reference evidence="2" key="1">
    <citation type="journal article" date="2015" name="Nature">
        <title>Complex archaea that bridge the gap between prokaryotes and eukaryotes.</title>
        <authorList>
            <person name="Spang A."/>
            <person name="Saw J.H."/>
            <person name="Jorgensen S.L."/>
            <person name="Zaremba-Niedzwiedzka K."/>
            <person name="Martijn J."/>
            <person name="Lind A.E."/>
            <person name="van Eijk R."/>
            <person name="Schleper C."/>
            <person name="Guy L."/>
            <person name="Ettema T.J."/>
        </authorList>
    </citation>
    <scope>NUCLEOTIDE SEQUENCE</scope>
</reference>
<gene>
    <name evidence="2" type="ORF">LCGC14_1295690</name>
</gene>